<dbReference type="Proteomes" id="UP000712281">
    <property type="component" value="Unassembled WGS sequence"/>
</dbReference>
<dbReference type="InterPro" id="IPR044824">
    <property type="entry name" value="MAIN-like"/>
</dbReference>
<proteinExistence type="predicted"/>
<name>A0A8S9LMT7_BRACR</name>
<dbReference type="PANTHER" id="PTHR46033:SF85">
    <property type="entry name" value="RRM DOMAIN-CONTAINING PROTEIN"/>
    <property type="match status" value="1"/>
</dbReference>
<feature type="region of interest" description="Disordered" evidence="1">
    <location>
        <begin position="543"/>
        <end position="572"/>
    </location>
</feature>
<dbReference type="InterPro" id="IPR019557">
    <property type="entry name" value="AminoTfrase-like_pln_mobile"/>
</dbReference>
<feature type="compositionally biased region" description="Acidic residues" evidence="1">
    <location>
        <begin position="522"/>
        <end position="531"/>
    </location>
</feature>
<organism evidence="3 4">
    <name type="scientific">Brassica cretica</name>
    <name type="common">Mustard</name>
    <dbReference type="NCBI Taxonomy" id="69181"/>
    <lineage>
        <taxon>Eukaryota</taxon>
        <taxon>Viridiplantae</taxon>
        <taxon>Streptophyta</taxon>
        <taxon>Embryophyta</taxon>
        <taxon>Tracheophyta</taxon>
        <taxon>Spermatophyta</taxon>
        <taxon>Magnoliopsida</taxon>
        <taxon>eudicotyledons</taxon>
        <taxon>Gunneridae</taxon>
        <taxon>Pentapetalae</taxon>
        <taxon>rosids</taxon>
        <taxon>malvids</taxon>
        <taxon>Brassicales</taxon>
        <taxon>Brassicaceae</taxon>
        <taxon>Brassiceae</taxon>
        <taxon>Brassica</taxon>
    </lineage>
</organism>
<accession>A0A8S9LMT7</accession>
<feature type="region of interest" description="Disordered" evidence="1">
    <location>
        <begin position="509"/>
        <end position="531"/>
    </location>
</feature>
<protein>
    <recommendedName>
        <fullName evidence="2">Aminotransferase-like plant mobile domain-containing protein</fullName>
    </recommendedName>
</protein>
<dbReference type="AlphaFoldDB" id="A0A8S9LMT7"/>
<evidence type="ECO:0000259" key="2">
    <source>
        <dbReference type="Pfam" id="PF10536"/>
    </source>
</evidence>
<feature type="domain" description="Aminotransferase-like plant mobile" evidence="2">
    <location>
        <begin position="85"/>
        <end position="428"/>
    </location>
</feature>
<gene>
    <name evidence="3" type="ORF">F2Q68_00043572</name>
</gene>
<comment type="caution">
    <text evidence="3">The sequence shown here is derived from an EMBL/GenBank/DDBJ whole genome shotgun (WGS) entry which is preliminary data.</text>
</comment>
<feature type="region of interest" description="Disordered" evidence="1">
    <location>
        <begin position="619"/>
        <end position="642"/>
    </location>
</feature>
<evidence type="ECO:0000256" key="1">
    <source>
        <dbReference type="SAM" id="MobiDB-lite"/>
    </source>
</evidence>
<dbReference type="Pfam" id="PF10536">
    <property type="entry name" value="PMD"/>
    <property type="match status" value="1"/>
</dbReference>
<dbReference type="EMBL" id="QGKW02000276">
    <property type="protein sequence ID" value="KAF2607377.1"/>
    <property type="molecule type" value="Genomic_DNA"/>
</dbReference>
<evidence type="ECO:0000313" key="4">
    <source>
        <dbReference type="Proteomes" id="UP000712281"/>
    </source>
</evidence>
<reference evidence="3" key="1">
    <citation type="submission" date="2019-12" db="EMBL/GenBank/DDBJ databases">
        <title>Genome sequencing and annotation of Brassica cretica.</title>
        <authorList>
            <person name="Studholme D.J."/>
            <person name="Sarris P.F."/>
        </authorList>
    </citation>
    <scope>NUCLEOTIDE SEQUENCE</scope>
    <source>
        <strain evidence="3">PFS-001/15</strain>
        <tissue evidence="3">Leaf</tissue>
    </source>
</reference>
<dbReference type="PANTHER" id="PTHR46033">
    <property type="entry name" value="PROTEIN MAIN-LIKE 2"/>
    <property type="match status" value="1"/>
</dbReference>
<dbReference type="GO" id="GO:0010073">
    <property type="term" value="P:meristem maintenance"/>
    <property type="evidence" value="ECO:0007669"/>
    <property type="project" value="InterPro"/>
</dbReference>
<feature type="compositionally biased region" description="Basic and acidic residues" evidence="1">
    <location>
        <begin position="509"/>
        <end position="521"/>
    </location>
</feature>
<sequence length="741" mass="83933">MDSSVERTRDPCCLMKTHFLKPYVTSIDGPVAELPRRRRVSVSSSDVKVPTLRSFGNGAGSTDRNFISWMRKMEALHEPTWRKAGIFEAIKASTFKISKNPSLIQALVDKWCPETKSFVFPWGEATITLEDVMVLLGFSVLGSSVFASVESSEMRDAVKKLEKARTKIMGGKGGQVRQSQWTLRFGDRDDPLEHEAFLAMWLSHLVFPHMSRRSISRHVFPVAVRLARGERVALAPAALASVYRDLGAITGDESYHPKSLLKLVQVWTWERFKNVRPKAKEIPKGEPRISRWDGLQKKYENVRLSLDDFEWRPYTKPLQNWNPLRFYVEEAMWVNVDNSLDDEFVAFARCVRSSQLVGIGFVEDYYPNRVAMQFGFSQDLPGLVTRHSSDYTEKEAWDDYNKSLVGLKLYMPSRLAAGSVTMRYRDWWVKSVSQFLGFEESNETCGASNAGDDGAFPEAQPLSEVLQKLGEGFPAKLKRPRELRIARRMGSVSVEMPLSELFHKELAKRTSENLRGKRAREGDDDNGMDSYDDITISQLVKCRKKDGGDGSGSLGIRRRDKDDNNDSQTCVDEVDVRKSNDPEMKKTLVEDVGDTSESLGIRRRDKEYKKYSRISQELASKDDEAVAPQVIEPQNDEAETRSEAVETVVMIPCIGDTVLSPMKAGETCVDVNRSEAVETVVDAGTKEAECLLHDERLKHRKLTTEELALNLEARFMKVENTLATIRNWITKRNHIQTGLSA</sequence>
<evidence type="ECO:0000313" key="3">
    <source>
        <dbReference type="EMBL" id="KAF2607377.1"/>
    </source>
</evidence>